<feature type="domain" description="Transposon Tn7 transposition protein TnsD C-terminal" evidence="2">
    <location>
        <begin position="355"/>
        <end position="452"/>
    </location>
</feature>
<evidence type="ECO:0000313" key="4">
    <source>
        <dbReference type="Proteomes" id="UP000502415"/>
    </source>
</evidence>
<dbReference type="InterPro" id="IPR032750">
    <property type="entry name" value="TnsD_C"/>
</dbReference>
<keyword evidence="4" id="KW-1185">Reference proteome</keyword>
<sequence>METITSHPLPFFPTLLPDESLHSLISRFHRLSGNPRERQTLQDVFGTHALVATASLPSHLPNLCAALPVNAAQSLDELIDQWTLLPYFRPFLRPEQTTACLQAMTSHSAGGTKIGIGLVASRIGGRNVFRYCDQCCIEDEMRYGSPYWHRAHSLPGVLLCHLHGRLLAEVRADLVELRRHNLFLPSDSWVETASSILPMRETLCDDLFELAKASADLLAMQLPPTPRSVLRSFYREQAARQGWIDRNGRIEHAAVTHAANCFSLAQSAELDLAFCQIPDWIFRHLYKHRTTMHPLKHLVLMIMLQTSPRALQAYCENLDKSANVRILPYHGITPENELSSASCNARRQRFVEQISSIPARRAYDYMWLYKHDRQWLRETISRCAKPRATVRNKVAWHVRDREYAEQVRHHAALLYASDVRTRVSAAQLARATGRKPLIEKFSAKLPLTIQAIQALEETVDAYQCRRLQAIAKASRAKGEPLVRWRLLRTAGLTCPLAPQVEKLLAALLQGR</sequence>
<proteinExistence type="predicted"/>
<dbReference type="Pfam" id="PF15978">
    <property type="entry name" value="TnsD"/>
    <property type="match status" value="1"/>
</dbReference>
<evidence type="ECO:0008006" key="5">
    <source>
        <dbReference type="Google" id="ProtNLM"/>
    </source>
</evidence>
<evidence type="ECO:0000259" key="2">
    <source>
        <dbReference type="Pfam" id="PF15978"/>
    </source>
</evidence>
<organism evidence="3 4">
    <name type="scientific">Massilia forsythiae</name>
    <dbReference type="NCBI Taxonomy" id="2728020"/>
    <lineage>
        <taxon>Bacteria</taxon>
        <taxon>Pseudomonadati</taxon>
        <taxon>Pseudomonadota</taxon>
        <taxon>Betaproteobacteria</taxon>
        <taxon>Burkholderiales</taxon>
        <taxon>Oxalobacteraceae</taxon>
        <taxon>Telluria group</taxon>
        <taxon>Massilia</taxon>
    </lineage>
</organism>
<dbReference type="InterPro" id="IPR009492">
    <property type="entry name" value="TniQ"/>
</dbReference>
<dbReference type="EMBL" id="CP051685">
    <property type="protein sequence ID" value="QJE00004.1"/>
    <property type="molecule type" value="Genomic_DNA"/>
</dbReference>
<dbReference type="AlphaFoldDB" id="A0A7Z2VVM4"/>
<dbReference type="KEGG" id="mfy:HH212_08175"/>
<dbReference type="Pfam" id="PF06527">
    <property type="entry name" value="TniQ"/>
    <property type="match status" value="1"/>
</dbReference>
<protein>
    <recommendedName>
        <fullName evidence="5">Transposon Tn7 transposition protein TnsD C-termianl domain-containing protein</fullName>
    </recommendedName>
</protein>
<accession>A0A7Z2VVM4</accession>
<feature type="domain" description="TniQ" evidence="1">
    <location>
        <begin position="10"/>
        <end position="167"/>
    </location>
</feature>
<evidence type="ECO:0000313" key="3">
    <source>
        <dbReference type="EMBL" id="QJE00004.1"/>
    </source>
</evidence>
<reference evidence="3 4" key="1">
    <citation type="submission" date="2020-04" db="EMBL/GenBank/DDBJ databases">
        <title>Genome sequencing of novel species.</title>
        <authorList>
            <person name="Heo J."/>
            <person name="Kim S.-J."/>
            <person name="Kim J.-S."/>
            <person name="Hong S.-B."/>
            <person name="Kwon S.-W."/>
        </authorList>
    </citation>
    <scope>NUCLEOTIDE SEQUENCE [LARGE SCALE GENOMIC DNA]</scope>
    <source>
        <strain evidence="3 4">GN2-R2</strain>
    </source>
</reference>
<evidence type="ECO:0000259" key="1">
    <source>
        <dbReference type="Pfam" id="PF06527"/>
    </source>
</evidence>
<name>A0A7Z2VVM4_9BURK</name>
<dbReference type="RefSeq" id="WP_169434951.1">
    <property type="nucleotide sequence ID" value="NZ_CP051685.1"/>
</dbReference>
<gene>
    <name evidence="3" type="ORF">HH212_08175</name>
</gene>
<dbReference type="Proteomes" id="UP000502415">
    <property type="component" value="Chromosome"/>
</dbReference>